<proteinExistence type="predicted"/>
<feature type="compositionally biased region" description="Polar residues" evidence="2">
    <location>
        <begin position="401"/>
        <end position="411"/>
    </location>
</feature>
<dbReference type="Proteomes" id="UP001295684">
    <property type="component" value="Unassembled WGS sequence"/>
</dbReference>
<reference evidence="3" key="1">
    <citation type="submission" date="2023-07" db="EMBL/GenBank/DDBJ databases">
        <authorList>
            <consortium name="AG Swart"/>
            <person name="Singh M."/>
            <person name="Singh A."/>
            <person name="Seah K."/>
            <person name="Emmerich C."/>
        </authorList>
    </citation>
    <scope>NUCLEOTIDE SEQUENCE</scope>
    <source>
        <strain evidence="3">DP1</strain>
    </source>
</reference>
<evidence type="ECO:0000256" key="2">
    <source>
        <dbReference type="SAM" id="MobiDB-lite"/>
    </source>
</evidence>
<dbReference type="AlphaFoldDB" id="A0AAD1UJ52"/>
<protein>
    <submittedName>
        <fullName evidence="3">Uncharacterized protein</fullName>
    </submittedName>
</protein>
<feature type="region of interest" description="Disordered" evidence="2">
    <location>
        <begin position="1"/>
        <end position="59"/>
    </location>
</feature>
<comment type="caution">
    <text evidence="3">The sequence shown here is derived from an EMBL/GenBank/DDBJ whole genome shotgun (WGS) entry which is preliminary data.</text>
</comment>
<evidence type="ECO:0000256" key="1">
    <source>
        <dbReference type="SAM" id="Coils"/>
    </source>
</evidence>
<dbReference type="EMBL" id="CAMPGE010009932">
    <property type="protein sequence ID" value="CAI2368791.1"/>
    <property type="molecule type" value="Genomic_DNA"/>
</dbReference>
<accession>A0AAD1UJ52</accession>
<sequence length="421" mass="49310">MSKHNHNPIPQDSETINDMFNKGQNPHSKAMTIEPKLREGRDYQSTANKDLKHDMSKNSYNDYHQNVMKKPGSSVSKKSRTSSLNFKRSLNAQSRSILNKDKKNLIKEGLEDIDHEMHYIDENIPEDALEEDEELDGLINSNKLLREKVHHISDIVLSAVEKATSLRKQIITHRNQPDDEELKSKLKEINKYQKAIMKIKYPRKKEDYKEKEIRDQMKILTQEIQELEEKQIQFFKKQNNTKNRAYEELVRGNQEKNLRVVTLKSSLQQEKEIVTQLEQECKQSEAEYNVGMKQLMTINSQCRAVVEKRMALKNGKVKPDESEVAKEDRMIADIQKKKIIKRIAKNKLTQFKMKVKAQKDKNRDIDKEIMEIKEAIQEKIEKNEQMSKRVKELKGMFMQRPNDTTISNTRAPPSPDHTGKL</sequence>
<organism evidence="3 4">
    <name type="scientific">Euplotes crassus</name>
    <dbReference type="NCBI Taxonomy" id="5936"/>
    <lineage>
        <taxon>Eukaryota</taxon>
        <taxon>Sar</taxon>
        <taxon>Alveolata</taxon>
        <taxon>Ciliophora</taxon>
        <taxon>Intramacronucleata</taxon>
        <taxon>Spirotrichea</taxon>
        <taxon>Hypotrichia</taxon>
        <taxon>Euplotida</taxon>
        <taxon>Euplotidae</taxon>
        <taxon>Moneuplotes</taxon>
    </lineage>
</organism>
<feature type="coiled-coil region" evidence="1">
    <location>
        <begin position="210"/>
        <end position="294"/>
    </location>
</feature>
<feature type="region of interest" description="Disordered" evidence="2">
    <location>
        <begin position="398"/>
        <end position="421"/>
    </location>
</feature>
<feature type="coiled-coil region" evidence="1">
    <location>
        <begin position="355"/>
        <end position="396"/>
    </location>
</feature>
<evidence type="ECO:0000313" key="3">
    <source>
        <dbReference type="EMBL" id="CAI2368791.1"/>
    </source>
</evidence>
<keyword evidence="1" id="KW-0175">Coiled coil</keyword>
<feature type="compositionally biased region" description="Polar residues" evidence="2">
    <location>
        <begin position="8"/>
        <end position="27"/>
    </location>
</feature>
<evidence type="ECO:0000313" key="4">
    <source>
        <dbReference type="Proteomes" id="UP001295684"/>
    </source>
</evidence>
<keyword evidence="4" id="KW-1185">Reference proteome</keyword>
<name>A0AAD1UJ52_EUPCR</name>
<gene>
    <name evidence="3" type="ORF">ECRASSUSDP1_LOCUS10087</name>
</gene>